<dbReference type="Proteomes" id="UP000198729">
    <property type="component" value="Unassembled WGS sequence"/>
</dbReference>
<dbReference type="AlphaFoldDB" id="A0A1G5SG10"/>
<evidence type="ECO:0000313" key="2">
    <source>
        <dbReference type="Proteomes" id="UP000198729"/>
    </source>
</evidence>
<protein>
    <submittedName>
        <fullName evidence="1">Uncharacterized protein</fullName>
    </submittedName>
</protein>
<accession>A0A1G5SG10</accession>
<dbReference type="EMBL" id="FMWO01000057">
    <property type="protein sequence ID" value="SCZ86133.1"/>
    <property type="molecule type" value="Genomic_DNA"/>
</dbReference>
<name>A0A1G5SG10_9PROT</name>
<evidence type="ECO:0000313" key="1">
    <source>
        <dbReference type="EMBL" id="SCZ86133.1"/>
    </source>
</evidence>
<proteinExistence type="predicted"/>
<sequence>MTTKPFPGTLGSYEKKKGVYFSYTRMYSEFECIRVLLAIIK</sequence>
<gene>
    <name evidence="1" type="ORF">NSMM_490022</name>
</gene>
<reference evidence="1 2" key="1">
    <citation type="submission" date="2016-10" db="EMBL/GenBank/DDBJ databases">
        <authorList>
            <person name="de Groot N.N."/>
        </authorList>
    </citation>
    <scope>NUCLEOTIDE SEQUENCE [LARGE SCALE GENOMIC DNA]</scope>
    <source>
        <strain evidence="1">1</strain>
    </source>
</reference>
<keyword evidence="2" id="KW-1185">Reference proteome</keyword>
<organism evidence="1 2">
    <name type="scientific">Nitrosomonas mobilis</name>
    <dbReference type="NCBI Taxonomy" id="51642"/>
    <lineage>
        <taxon>Bacteria</taxon>
        <taxon>Pseudomonadati</taxon>
        <taxon>Pseudomonadota</taxon>
        <taxon>Betaproteobacteria</taxon>
        <taxon>Nitrosomonadales</taxon>
        <taxon>Nitrosomonadaceae</taxon>
        <taxon>Nitrosomonas</taxon>
    </lineage>
</organism>